<feature type="domain" description="N-acetyltransferase" evidence="3">
    <location>
        <begin position="181"/>
        <end position="316"/>
    </location>
</feature>
<protein>
    <submittedName>
        <fullName evidence="4">GCN5 family acetyltransferase</fullName>
    </submittedName>
</protein>
<dbReference type="Gene3D" id="3.40.630.30">
    <property type="match status" value="1"/>
</dbReference>
<name>A0A918F2J9_9DEIO</name>
<dbReference type="InterPro" id="IPR000182">
    <property type="entry name" value="GNAT_dom"/>
</dbReference>
<dbReference type="InterPro" id="IPR050832">
    <property type="entry name" value="Bact_Acetyltransf"/>
</dbReference>
<reference evidence="4" key="1">
    <citation type="journal article" date="2014" name="Int. J. Syst. Evol. Microbiol.">
        <title>Complete genome sequence of Corynebacterium casei LMG S-19264T (=DSM 44701T), isolated from a smear-ripened cheese.</title>
        <authorList>
            <consortium name="US DOE Joint Genome Institute (JGI-PGF)"/>
            <person name="Walter F."/>
            <person name="Albersmeier A."/>
            <person name="Kalinowski J."/>
            <person name="Ruckert C."/>
        </authorList>
    </citation>
    <scope>NUCLEOTIDE SEQUENCE</scope>
    <source>
        <strain evidence="4">JCM 31311</strain>
    </source>
</reference>
<dbReference type="PROSITE" id="PS51186">
    <property type="entry name" value="GNAT"/>
    <property type="match status" value="1"/>
</dbReference>
<proteinExistence type="predicted"/>
<dbReference type="PANTHER" id="PTHR43877">
    <property type="entry name" value="AMINOALKYLPHOSPHONATE N-ACETYLTRANSFERASE-RELATED-RELATED"/>
    <property type="match status" value="1"/>
</dbReference>
<dbReference type="GO" id="GO:0016747">
    <property type="term" value="F:acyltransferase activity, transferring groups other than amino-acyl groups"/>
    <property type="evidence" value="ECO:0007669"/>
    <property type="project" value="InterPro"/>
</dbReference>
<dbReference type="RefSeq" id="WP_189087838.1">
    <property type="nucleotide sequence ID" value="NZ_BMQL01000001.1"/>
</dbReference>
<sequence length="316" mass="35721">MPSLLLRSFDAADYALLAEFLTRLHPDSPQSAEDLMRFDAGRLPDEHHARTLAVLGGELIGMVETERSRQFNQPGWYGLHVRTADAGLWQQLEKSGLDTLRPLSPAVLHTSVREGWPEYQRLQNEGWQEHERTWLSTLDLTHFDAASFAARAQRAQAAGIVIGTPEELGWDGSEAVQRRLYELVVLLLSDVPTTDPLIPWPFEVWQRRIIHENFRPSGPLIAVHSGEWVGLTELYQPMLPRPGTLRQGLTGVRREWRGNGVAWALKLKAAARAQAQGWRQILTSNHVNNREMLGINEAMGFVKEPALVVLKREWNG</sequence>
<keyword evidence="5" id="KW-1185">Reference proteome</keyword>
<dbReference type="EMBL" id="BMQL01000001">
    <property type="protein sequence ID" value="GGQ95206.1"/>
    <property type="molecule type" value="Genomic_DNA"/>
</dbReference>
<evidence type="ECO:0000313" key="5">
    <source>
        <dbReference type="Proteomes" id="UP000603865"/>
    </source>
</evidence>
<evidence type="ECO:0000259" key="3">
    <source>
        <dbReference type="PROSITE" id="PS51186"/>
    </source>
</evidence>
<keyword evidence="1" id="KW-0808">Transferase</keyword>
<evidence type="ECO:0000256" key="1">
    <source>
        <dbReference type="ARBA" id="ARBA00022679"/>
    </source>
</evidence>
<dbReference type="SUPFAM" id="SSF55729">
    <property type="entry name" value="Acyl-CoA N-acyltransferases (Nat)"/>
    <property type="match status" value="2"/>
</dbReference>
<evidence type="ECO:0000256" key="2">
    <source>
        <dbReference type="ARBA" id="ARBA00023315"/>
    </source>
</evidence>
<reference evidence="4" key="2">
    <citation type="submission" date="2020-09" db="EMBL/GenBank/DDBJ databases">
        <authorList>
            <person name="Sun Q."/>
            <person name="Ohkuma M."/>
        </authorList>
    </citation>
    <scope>NUCLEOTIDE SEQUENCE</scope>
    <source>
        <strain evidence="4">JCM 31311</strain>
    </source>
</reference>
<organism evidence="4 5">
    <name type="scientific">Deinococcus ruber</name>
    <dbReference type="NCBI Taxonomy" id="1848197"/>
    <lineage>
        <taxon>Bacteria</taxon>
        <taxon>Thermotogati</taxon>
        <taxon>Deinococcota</taxon>
        <taxon>Deinococci</taxon>
        <taxon>Deinococcales</taxon>
        <taxon>Deinococcaceae</taxon>
        <taxon>Deinococcus</taxon>
    </lineage>
</organism>
<dbReference type="AlphaFoldDB" id="A0A918F2J9"/>
<keyword evidence="2" id="KW-0012">Acyltransferase</keyword>
<evidence type="ECO:0000313" key="4">
    <source>
        <dbReference type="EMBL" id="GGQ95206.1"/>
    </source>
</evidence>
<comment type="caution">
    <text evidence="4">The sequence shown here is derived from an EMBL/GenBank/DDBJ whole genome shotgun (WGS) entry which is preliminary data.</text>
</comment>
<dbReference type="InterPro" id="IPR016181">
    <property type="entry name" value="Acyl_CoA_acyltransferase"/>
</dbReference>
<gene>
    <name evidence="4" type="ORF">GCM10008957_04440</name>
</gene>
<accession>A0A918F2J9</accession>
<dbReference type="Proteomes" id="UP000603865">
    <property type="component" value="Unassembled WGS sequence"/>
</dbReference>